<keyword evidence="9 10" id="KW-0961">Cell wall biogenesis/degradation</keyword>
<comment type="function">
    <text evidence="10">Involved in cell wall formation. Catalyzes the final step in the synthesis of UDP-N-acetylmuramoyl-pentapeptide, the precursor of murein.</text>
</comment>
<dbReference type="InterPro" id="IPR000713">
    <property type="entry name" value="Mur_ligase_N"/>
</dbReference>
<keyword evidence="1 10" id="KW-0963">Cytoplasm</keyword>
<dbReference type="Pfam" id="PF08245">
    <property type="entry name" value="Mur_ligase_M"/>
    <property type="match status" value="1"/>
</dbReference>
<dbReference type="GO" id="GO:0008360">
    <property type="term" value="P:regulation of cell shape"/>
    <property type="evidence" value="ECO:0007669"/>
    <property type="project" value="UniProtKB-KW"/>
</dbReference>
<comment type="similarity">
    <text evidence="10">Belongs to the MurCDEF family. MurF subfamily.</text>
</comment>
<dbReference type="GO" id="GO:0051301">
    <property type="term" value="P:cell division"/>
    <property type="evidence" value="ECO:0007669"/>
    <property type="project" value="UniProtKB-KW"/>
</dbReference>
<dbReference type="HAMAP" id="MF_02019">
    <property type="entry name" value="MurF"/>
    <property type="match status" value="1"/>
</dbReference>
<reference evidence="14" key="2">
    <citation type="submission" date="2021-04" db="EMBL/GenBank/DDBJ databases">
        <authorList>
            <person name="Gilroy R."/>
        </authorList>
    </citation>
    <scope>NUCLEOTIDE SEQUENCE</scope>
    <source>
        <strain evidence="14">CHK169-11906</strain>
    </source>
</reference>
<comment type="caution">
    <text evidence="14">The sequence shown here is derived from an EMBL/GenBank/DDBJ whole genome shotgun (WGS) entry which is preliminary data.</text>
</comment>
<dbReference type="PANTHER" id="PTHR43024:SF1">
    <property type="entry name" value="UDP-N-ACETYLMURAMOYL-TRIPEPTIDE--D-ALANYL-D-ALANINE LIGASE"/>
    <property type="match status" value="1"/>
</dbReference>
<keyword evidence="3 10" id="KW-0132">Cell division</keyword>
<dbReference type="InterPro" id="IPR036615">
    <property type="entry name" value="Mur_ligase_C_dom_sf"/>
</dbReference>
<accession>A0A9D2ICX5</accession>
<comment type="catalytic activity">
    <reaction evidence="10">
        <text>D-alanyl-D-alanine + UDP-N-acetyl-alpha-D-muramoyl-L-alanyl-gamma-D-glutamyl-meso-2,6-diaminopimelate + ATP = UDP-N-acetyl-alpha-D-muramoyl-L-alanyl-gamma-D-glutamyl-meso-2,6-diaminopimeloyl-D-alanyl-D-alanine + ADP + phosphate + H(+)</text>
        <dbReference type="Rhea" id="RHEA:28374"/>
        <dbReference type="ChEBI" id="CHEBI:15378"/>
        <dbReference type="ChEBI" id="CHEBI:30616"/>
        <dbReference type="ChEBI" id="CHEBI:43474"/>
        <dbReference type="ChEBI" id="CHEBI:57822"/>
        <dbReference type="ChEBI" id="CHEBI:61386"/>
        <dbReference type="ChEBI" id="CHEBI:83905"/>
        <dbReference type="ChEBI" id="CHEBI:456216"/>
        <dbReference type="EC" id="6.3.2.10"/>
    </reaction>
</comment>
<evidence type="ECO:0000313" key="14">
    <source>
        <dbReference type="EMBL" id="HJA98471.1"/>
    </source>
</evidence>
<dbReference type="EC" id="6.3.2.10" evidence="10"/>
<dbReference type="InterPro" id="IPR005863">
    <property type="entry name" value="UDP-N-AcMur_synth"/>
</dbReference>
<dbReference type="Gene3D" id="3.40.1190.10">
    <property type="entry name" value="Mur-like, catalytic domain"/>
    <property type="match status" value="1"/>
</dbReference>
<evidence type="ECO:0000256" key="2">
    <source>
        <dbReference type="ARBA" id="ARBA00022598"/>
    </source>
</evidence>
<dbReference type="Pfam" id="PF02875">
    <property type="entry name" value="Mur_ligase_C"/>
    <property type="match status" value="1"/>
</dbReference>
<dbReference type="AlphaFoldDB" id="A0A9D2ICX5"/>
<protein>
    <recommendedName>
        <fullName evidence="10">UDP-N-acetylmuramoyl-tripeptide--D-alanyl-D-alanine ligase</fullName>
        <ecNumber evidence="10">6.3.2.10</ecNumber>
    </recommendedName>
    <alternativeName>
        <fullName evidence="10">D-alanyl-D-alanine-adding enzyme</fullName>
    </alternativeName>
</protein>
<keyword evidence="2 10" id="KW-0436">Ligase</keyword>
<feature type="domain" description="Mur ligase central" evidence="13">
    <location>
        <begin position="98"/>
        <end position="241"/>
    </location>
</feature>
<dbReference type="GO" id="GO:0005524">
    <property type="term" value="F:ATP binding"/>
    <property type="evidence" value="ECO:0007669"/>
    <property type="project" value="UniProtKB-UniRule"/>
</dbReference>
<evidence type="ECO:0000313" key="15">
    <source>
        <dbReference type="Proteomes" id="UP000824259"/>
    </source>
</evidence>
<evidence type="ECO:0000256" key="9">
    <source>
        <dbReference type="ARBA" id="ARBA00023316"/>
    </source>
</evidence>
<dbReference type="SUPFAM" id="SSF63418">
    <property type="entry name" value="MurE/MurF N-terminal domain"/>
    <property type="match status" value="1"/>
</dbReference>
<evidence type="ECO:0000256" key="7">
    <source>
        <dbReference type="ARBA" id="ARBA00022984"/>
    </source>
</evidence>
<dbReference type="GO" id="GO:0071555">
    <property type="term" value="P:cell wall organization"/>
    <property type="evidence" value="ECO:0007669"/>
    <property type="project" value="UniProtKB-KW"/>
</dbReference>
<feature type="binding site" evidence="10">
    <location>
        <begin position="100"/>
        <end position="106"/>
    </location>
    <ligand>
        <name>ATP</name>
        <dbReference type="ChEBI" id="CHEBI:30616"/>
    </ligand>
</feature>
<dbReference type="InterPro" id="IPR004101">
    <property type="entry name" value="Mur_ligase_C"/>
</dbReference>
<dbReference type="SUPFAM" id="SSF53623">
    <property type="entry name" value="MurD-like peptide ligases, catalytic domain"/>
    <property type="match status" value="1"/>
</dbReference>
<dbReference type="GO" id="GO:0009252">
    <property type="term" value="P:peptidoglycan biosynthetic process"/>
    <property type="evidence" value="ECO:0007669"/>
    <property type="project" value="UniProtKB-UniRule"/>
</dbReference>
<evidence type="ECO:0000256" key="5">
    <source>
        <dbReference type="ARBA" id="ARBA00022840"/>
    </source>
</evidence>
<dbReference type="InterPro" id="IPR035911">
    <property type="entry name" value="MurE/MurF_N"/>
</dbReference>
<name>A0A9D2ICX5_9BACT</name>
<keyword evidence="4 10" id="KW-0547">Nucleotide-binding</keyword>
<dbReference type="PANTHER" id="PTHR43024">
    <property type="entry name" value="UDP-N-ACETYLMURAMOYL-TRIPEPTIDE--D-ALANYL-D-ALANINE LIGASE"/>
    <property type="match status" value="1"/>
</dbReference>
<dbReference type="SUPFAM" id="SSF53244">
    <property type="entry name" value="MurD-like peptide ligases, peptide-binding domain"/>
    <property type="match status" value="1"/>
</dbReference>
<evidence type="ECO:0000256" key="3">
    <source>
        <dbReference type="ARBA" id="ARBA00022618"/>
    </source>
</evidence>
<reference evidence="14" key="1">
    <citation type="journal article" date="2021" name="PeerJ">
        <title>Extensive microbial diversity within the chicken gut microbiome revealed by metagenomics and culture.</title>
        <authorList>
            <person name="Gilroy R."/>
            <person name="Ravi A."/>
            <person name="Getino M."/>
            <person name="Pursley I."/>
            <person name="Horton D.L."/>
            <person name="Alikhan N.F."/>
            <person name="Baker D."/>
            <person name="Gharbi K."/>
            <person name="Hall N."/>
            <person name="Watson M."/>
            <person name="Adriaenssens E.M."/>
            <person name="Foster-Nyarko E."/>
            <person name="Jarju S."/>
            <person name="Secka A."/>
            <person name="Antonio M."/>
            <person name="Oren A."/>
            <person name="Chaudhuri R.R."/>
            <person name="La Ragione R."/>
            <person name="Hildebrand F."/>
            <person name="Pallen M.J."/>
        </authorList>
    </citation>
    <scope>NUCLEOTIDE SEQUENCE</scope>
    <source>
        <strain evidence="14">CHK169-11906</strain>
    </source>
</reference>
<dbReference type="Proteomes" id="UP000824259">
    <property type="component" value="Unassembled WGS sequence"/>
</dbReference>
<gene>
    <name evidence="10" type="primary">murF</name>
    <name evidence="14" type="ORF">H9779_02580</name>
</gene>
<keyword evidence="7 10" id="KW-0573">Peptidoglycan synthesis</keyword>
<dbReference type="Pfam" id="PF01225">
    <property type="entry name" value="Mur_ligase"/>
    <property type="match status" value="1"/>
</dbReference>
<keyword evidence="8 10" id="KW-0131">Cell cycle</keyword>
<dbReference type="GO" id="GO:0047480">
    <property type="term" value="F:UDP-N-acetylmuramoyl-tripeptide-D-alanyl-D-alanine ligase activity"/>
    <property type="evidence" value="ECO:0007669"/>
    <property type="project" value="UniProtKB-UniRule"/>
</dbReference>
<organism evidence="14 15">
    <name type="scientific">Candidatus Alistipes avicola</name>
    <dbReference type="NCBI Taxonomy" id="2838432"/>
    <lineage>
        <taxon>Bacteria</taxon>
        <taxon>Pseudomonadati</taxon>
        <taxon>Bacteroidota</taxon>
        <taxon>Bacteroidia</taxon>
        <taxon>Bacteroidales</taxon>
        <taxon>Rikenellaceae</taxon>
        <taxon>Alistipes</taxon>
    </lineage>
</organism>
<evidence type="ECO:0000256" key="10">
    <source>
        <dbReference type="HAMAP-Rule" id="MF_02019"/>
    </source>
</evidence>
<evidence type="ECO:0000256" key="6">
    <source>
        <dbReference type="ARBA" id="ARBA00022960"/>
    </source>
</evidence>
<evidence type="ECO:0000256" key="8">
    <source>
        <dbReference type="ARBA" id="ARBA00023306"/>
    </source>
</evidence>
<dbReference type="InterPro" id="IPR013221">
    <property type="entry name" value="Mur_ligase_cen"/>
</dbReference>
<dbReference type="InterPro" id="IPR036565">
    <property type="entry name" value="Mur-like_cat_sf"/>
</dbReference>
<proteinExistence type="inferred from homology"/>
<comment type="pathway">
    <text evidence="10">Cell wall biogenesis; peptidoglycan biosynthesis.</text>
</comment>
<feature type="domain" description="Mur ligase N-terminal catalytic" evidence="11">
    <location>
        <begin position="14"/>
        <end position="87"/>
    </location>
</feature>
<dbReference type="Gene3D" id="3.40.1390.10">
    <property type="entry name" value="MurE/MurF, N-terminal domain"/>
    <property type="match status" value="1"/>
</dbReference>
<evidence type="ECO:0000259" key="11">
    <source>
        <dbReference type="Pfam" id="PF01225"/>
    </source>
</evidence>
<evidence type="ECO:0000259" key="13">
    <source>
        <dbReference type="Pfam" id="PF08245"/>
    </source>
</evidence>
<sequence>MTTLYNLFRLHPHISTDSRRIEPDSLFFALKGASFDGNRFAADALAKGAAYAVVDDASLPTQHPDLNDRLVVVEDVLQALQALAREHRRELGIPILAITGSNGKTTTKELVTRVLSEKYTTYATHGNLNNHIGVPLTLLAMSDRTEFGVVEMGASACGEIALLTSIAEPDYGIITNVGLAHLEGFGGPEGVRRGKGELLDYLAAHGGTAFIRKEDPVLSEMADQRPGLHTDRYSTSLAEGVAHHLEGDYNRFNVAAAVAVGHHFNIEEKRIRKAITSYHPDNNRSQRFESSYNTLILDCYNANPSSMQAALLNFRTEPLEGRSQKVLILGDMLELGDWSQKEHCRILALAAEIPEARLLLVGDHFAQAYNSLAEKPARTSLYQNQHLLAEALKREPIRNALILIKGSRGIGLETTTEQL</sequence>
<feature type="domain" description="Mur ligase C-terminal" evidence="12">
    <location>
        <begin position="284"/>
        <end position="408"/>
    </location>
</feature>
<dbReference type="GO" id="GO:0005737">
    <property type="term" value="C:cytoplasm"/>
    <property type="evidence" value="ECO:0007669"/>
    <property type="project" value="UniProtKB-SubCell"/>
</dbReference>
<dbReference type="InterPro" id="IPR051046">
    <property type="entry name" value="MurCDEF_CellWall_CoF430Synth"/>
</dbReference>
<evidence type="ECO:0000256" key="4">
    <source>
        <dbReference type="ARBA" id="ARBA00022741"/>
    </source>
</evidence>
<comment type="subcellular location">
    <subcellularLocation>
        <location evidence="10">Cytoplasm</location>
    </subcellularLocation>
</comment>
<dbReference type="EMBL" id="DWYR01000008">
    <property type="protein sequence ID" value="HJA98471.1"/>
    <property type="molecule type" value="Genomic_DNA"/>
</dbReference>
<evidence type="ECO:0000259" key="12">
    <source>
        <dbReference type="Pfam" id="PF02875"/>
    </source>
</evidence>
<keyword evidence="6 10" id="KW-0133">Cell shape</keyword>
<evidence type="ECO:0000256" key="1">
    <source>
        <dbReference type="ARBA" id="ARBA00022490"/>
    </source>
</evidence>
<keyword evidence="5 10" id="KW-0067">ATP-binding</keyword>
<dbReference type="Gene3D" id="3.90.190.20">
    <property type="entry name" value="Mur ligase, C-terminal domain"/>
    <property type="match status" value="1"/>
</dbReference>